<evidence type="ECO:0008006" key="3">
    <source>
        <dbReference type="Google" id="ProtNLM"/>
    </source>
</evidence>
<dbReference type="Proteomes" id="UP000762676">
    <property type="component" value="Unassembled WGS sequence"/>
</dbReference>
<comment type="caution">
    <text evidence="1">The sequence shown here is derived from an EMBL/GenBank/DDBJ whole genome shotgun (WGS) entry which is preliminary data.</text>
</comment>
<dbReference type="EMBL" id="BMAT01000257">
    <property type="protein sequence ID" value="GFR62829.1"/>
    <property type="molecule type" value="Genomic_DNA"/>
</dbReference>
<reference evidence="1 2" key="1">
    <citation type="journal article" date="2021" name="Elife">
        <title>Chloroplast acquisition without the gene transfer in kleptoplastic sea slugs, Plakobranchus ocellatus.</title>
        <authorList>
            <person name="Maeda T."/>
            <person name="Takahashi S."/>
            <person name="Yoshida T."/>
            <person name="Shimamura S."/>
            <person name="Takaki Y."/>
            <person name="Nagai Y."/>
            <person name="Toyoda A."/>
            <person name="Suzuki Y."/>
            <person name="Arimoto A."/>
            <person name="Ishii H."/>
            <person name="Satoh N."/>
            <person name="Nishiyama T."/>
            <person name="Hasebe M."/>
            <person name="Maruyama T."/>
            <person name="Minagawa J."/>
            <person name="Obokata J."/>
            <person name="Shigenobu S."/>
        </authorList>
    </citation>
    <scope>NUCLEOTIDE SEQUENCE [LARGE SCALE GENOMIC DNA]</scope>
</reference>
<name>A0AAV4EQ68_9GAST</name>
<protein>
    <recommendedName>
        <fullName evidence="3">Reverse transcriptase domain-containing protein</fullName>
    </recommendedName>
</protein>
<dbReference type="AlphaFoldDB" id="A0AAV4EQ68"/>
<keyword evidence="2" id="KW-1185">Reference proteome</keyword>
<organism evidence="1 2">
    <name type="scientific">Elysia marginata</name>
    <dbReference type="NCBI Taxonomy" id="1093978"/>
    <lineage>
        <taxon>Eukaryota</taxon>
        <taxon>Metazoa</taxon>
        <taxon>Spiralia</taxon>
        <taxon>Lophotrochozoa</taxon>
        <taxon>Mollusca</taxon>
        <taxon>Gastropoda</taxon>
        <taxon>Heterobranchia</taxon>
        <taxon>Euthyneura</taxon>
        <taxon>Panpulmonata</taxon>
        <taxon>Sacoglossa</taxon>
        <taxon>Placobranchoidea</taxon>
        <taxon>Plakobranchidae</taxon>
        <taxon>Elysia</taxon>
    </lineage>
</organism>
<evidence type="ECO:0000313" key="1">
    <source>
        <dbReference type="EMBL" id="GFR62829.1"/>
    </source>
</evidence>
<evidence type="ECO:0000313" key="2">
    <source>
        <dbReference type="Proteomes" id="UP000762676"/>
    </source>
</evidence>
<accession>A0AAV4EQ68</accession>
<gene>
    <name evidence="1" type="ORF">ElyMa_000140200</name>
</gene>
<proteinExistence type="predicted"/>
<sequence>METRKKFTRNIGTSQGDSLSLVLFMIYLKHAQRDWQTNISPPTDKEQFLPMRHLNVLTTWTLSQWNSSKKRKYKKSSESIDSVGVDKSDFKMVSRDIKDWKKHRI</sequence>